<protein>
    <submittedName>
        <fullName evidence="3">Uncharacterized protein</fullName>
    </submittedName>
</protein>
<evidence type="ECO:0000313" key="4">
    <source>
        <dbReference type="Proteomes" id="UP000053259"/>
    </source>
</evidence>
<sequence length="200" mass="19892">MKFSAFLILASLLGGSGVVVAQTTTPLATDLAGLVGQLNSLTAALGLTGSLPLPTGSVVNPFTQLGLPSAPSGVLQELLTGVPASVYADLANPTSRSSLQSEFKAGHTPAWYSSLPPDAKSYIQAVQTQLATMSINTGALSSISLALNTAKITGTGASATQTGTATGSESSHTVKGSGSTISVSLTAALVGMALFTIILL</sequence>
<dbReference type="VEuPathDB" id="FungiDB:PV09_06418"/>
<reference evidence="3 4" key="1">
    <citation type="submission" date="2015-01" db="EMBL/GenBank/DDBJ databases">
        <title>The Genome Sequence of Ochroconis gallopava CBS43764.</title>
        <authorList>
            <consortium name="The Broad Institute Genomics Platform"/>
            <person name="Cuomo C."/>
            <person name="de Hoog S."/>
            <person name="Gorbushina A."/>
            <person name="Stielow B."/>
            <person name="Teixiera M."/>
            <person name="Abouelleil A."/>
            <person name="Chapman S.B."/>
            <person name="Priest M."/>
            <person name="Young S.K."/>
            <person name="Wortman J."/>
            <person name="Nusbaum C."/>
            <person name="Birren B."/>
        </authorList>
    </citation>
    <scope>NUCLEOTIDE SEQUENCE [LARGE SCALE GENOMIC DNA]</scope>
    <source>
        <strain evidence="3 4">CBS 43764</strain>
    </source>
</reference>
<gene>
    <name evidence="3" type="ORF">PV09_06418</name>
</gene>
<evidence type="ECO:0000256" key="1">
    <source>
        <dbReference type="SAM" id="MobiDB-lite"/>
    </source>
</evidence>
<feature type="compositionally biased region" description="Low complexity" evidence="1">
    <location>
        <begin position="157"/>
        <end position="171"/>
    </location>
</feature>
<keyword evidence="4" id="KW-1185">Reference proteome</keyword>
<keyword evidence="2" id="KW-0732">Signal</keyword>
<dbReference type="GeneID" id="27314391"/>
<dbReference type="EMBL" id="KN847550">
    <property type="protein sequence ID" value="KIW02268.1"/>
    <property type="molecule type" value="Genomic_DNA"/>
</dbReference>
<feature type="region of interest" description="Disordered" evidence="1">
    <location>
        <begin position="157"/>
        <end position="177"/>
    </location>
</feature>
<feature type="signal peptide" evidence="2">
    <location>
        <begin position="1"/>
        <end position="21"/>
    </location>
</feature>
<dbReference type="Proteomes" id="UP000053259">
    <property type="component" value="Unassembled WGS sequence"/>
</dbReference>
<name>A0A0D2A692_9PEZI</name>
<accession>A0A0D2A692</accession>
<evidence type="ECO:0000256" key="2">
    <source>
        <dbReference type="SAM" id="SignalP"/>
    </source>
</evidence>
<dbReference type="HOGENOM" id="CLU_094265_2_0_1"/>
<organism evidence="3 4">
    <name type="scientific">Verruconis gallopava</name>
    <dbReference type="NCBI Taxonomy" id="253628"/>
    <lineage>
        <taxon>Eukaryota</taxon>
        <taxon>Fungi</taxon>
        <taxon>Dikarya</taxon>
        <taxon>Ascomycota</taxon>
        <taxon>Pezizomycotina</taxon>
        <taxon>Dothideomycetes</taxon>
        <taxon>Pleosporomycetidae</taxon>
        <taxon>Venturiales</taxon>
        <taxon>Sympoventuriaceae</taxon>
        <taxon>Verruconis</taxon>
    </lineage>
</organism>
<dbReference type="RefSeq" id="XP_016212137.1">
    <property type="nucleotide sequence ID" value="XM_016360055.1"/>
</dbReference>
<dbReference type="InParanoid" id="A0A0D2A692"/>
<proteinExistence type="predicted"/>
<evidence type="ECO:0000313" key="3">
    <source>
        <dbReference type="EMBL" id="KIW02268.1"/>
    </source>
</evidence>
<dbReference type="AlphaFoldDB" id="A0A0D2A692"/>
<dbReference type="OrthoDB" id="5419608at2759"/>
<feature type="chain" id="PRO_5002238201" evidence="2">
    <location>
        <begin position="22"/>
        <end position="200"/>
    </location>
</feature>